<dbReference type="CDD" id="cd06899">
    <property type="entry name" value="lectin_legume_LecRK_Arcelin_ConA"/>
    <property type="match status" value="1"/>
</dbReference>
<dbReference type="InterPro" id="IPR016363">
    <property type="entry name" value="L-lectin"/>
</dbReference>
<dbReference type="InterPro" id="IPR001220">
    <property type="entry name" value="Legume_lectin_dom"/>
</dbReference>
<dbReference type="GO" id="GO:0030246">
    <property type="term" value="F:carbohydrate binding"/>
    <property type="evidence" value="ECO:0007669"/>
    <property type="project" value="UniProtKB-KW"/>
</dbReference>
<dbReference type="InterPro" id="IPR050258">
    <property type="entry name" value="Leguminous_Lectin"/>
</dbReference>
<dbReference type="InterPro" id="IPR019825">
    <property type="entry name" value="Lectin_legB_Mn/Ca_BS"/>
</dbReference>
<evidence type="ECO:0000259" key="6">
    <source>
        <dbReference type="Pfam" id="PF00139"/>
    </source>
</evidence>
<dbReference type="GO" id="GO:0046872">
    <property type="term" value="F:metal ion binding"/>
    <property type="evidence" value="ECO:0007669"/>
    <property type="project" value="UniProtKB-KW"/>
</dbReference>
<name>A0A6A4QBX9_LUPAL</name>
<evidence type="ECO:0000313" key="7">
    <source>
        <dbReference type="EMBL" id="KAE9611437.1"/>
    </source>
</evidence>
<feature type="domain" description="Legume lectin" evidence="6">
    <location>
        <begin position="13"/>
        <end position="237"/>
    </location>
</feature>
<sequence length="254" mass="28528">MANFFIQQTHSLSTLTINLEGDTIVVTPDALRLTHPITNTTGRALYTSPLHLWEHSTLRVSSFDTNFTFVLSATEYEHEPSDGITFFIAPIDTTIPHDSYGGFLGLFTPENAFNASANQVVAVEFDTFRNPWDPRDIHFSILANTISSETYQNFERRENEIVSARITYTPPLRGESGTLTASYSYPPYTTPASTITLPINLHTVLPQWVSIGFSSSTGDYTQTHIVRTWSFSSQLLSIENTKEENDVYNTVRDV</sequence>
<protein>
    <submittedName>
        <fullName evidence="7">Putative concanavalin A-like lectin/glucanase domain, legume lectin</fullName>
    </submittedName>
</protein>
<gene>
    <name evidence="7" type="ORF">Lalb_Chr06g0162461</name>
</gene>
<dbReference type="AlphaFoldDB" id="A0A6A4QBX9"/>
<comment type="caution">
    <text evidence="7">The sequence shown here is derived from an EMBL/GenBank/DDBJ whole genome shotgun (WGS) entry which is preliminary data.</text>
</comment>
<keyword evidence="2" id="KW-0479">Metal-binding</keyword>
<proteinExistence type="inferred from homology"/>
<dbReference type="EMBL" id="WOCE01000006">
    <property type="protein sequence ID" value="KAE9611437.1"/>
    <property type="molecule type" value="Genomic_DNA"/>
</dbReference>
<accession>A0A6A4QBX9</accession>
<reference evidence="8" key="1">
    <citation type="journal article" date="2020" name="Nat. Commun.">
        <title>Genome sequence of the cluster root forming white lupin.</title>
        <authorList>
            <person name="Hufnagel B."/>
            <person name="Marques A."/>
            <person name="Soriano A."/>
            <person name="Marques L."/>
            <person name="Divol F."/>
            <person name="Doumas P."/>
            <person name="Sallet E."/>
            <person name="Mancinotti D."/>
            <person name="Carrere S."/>
            <person name="Marande W."/>
            <person name="Arribat S."/>
            <person name="Keller J."/>
            <person name="Huneau C."/>
            <person name="Blein T."/>
            <person name="Aime D."/>
            <person name="Laguerre M."/>
            <person name="Taylor J."/>
            <person name="Schubert V."/>
            <person name="Nelson M."/>
            <person name="Geu-Flores F."/>
            <person name="Crespi M."/>
            <person name="Gallardo-Guerrero K."/>
            <person name="Delaux P.-M."/>
            <person name="Salse J."/>
            <person name="Berges H."/>
            <person name="Guyot R."/>
            <person name="Gouzy J."/>
            <person name="Peret B."/>
        </authorList>
    </citation>
    <scope>NUCLEOTIDE SEQUENCE [LARGE SCALE GENOMIC DNA]</scope>
    <source>
        <strain evidence="8">cv. Amiga</strain>
    </source>
</reference>
<dbReference type="OrthoDB" id="2014828at2759"/>
<evidence type="ECO:0000256" key="4">
    <source>
        <dbReference type="ARBA" id="ARBA00022837"/>
    </source>
</evidence>
<keyword evidence="8" id="KW-1185">Reference proteome</keyword>
<dbReference type="InterPro" id="IPR000985">
    <property type="entry name" value="Lectin_LegA_CS"/>
</dbReference>
<evidence type="ECO:0000256" key="1">
    <source>
        <dbReference type="ARBA" id="ARBA00007606"/>
    </source>
</evidence>
<evidence type="ECO:0000313" key="8">
    <source>
        <dbReference type="Proteomes" id="UP000447434"/>
    </source>
</evidence>
<dbReference type="Gene3D" id="2.60.120.200">
    <property type="match status" value="1"/>
</dbReference>
<comment type="similarity">
    <text evidence="1">Belongs to the leguminous lectin family.</text>
</comment>
<keyword evidence="3 7" id="KW-0430">Lectin</keyword>
<dbReference type="PANTHER" id="PTHR32401:SF47">
    <property type="entry name" value="LEGUME LECTIN DOMAIN-CONTAINING PROTEIN"/>
    <property type="match status" value="1"/>
</dbReference>
<keyword evidence="5" id="KW-0464">Manganese</keyword>
<dbReference type="PANTHER" id="PTHR32401">
    <property type="entry name" value="CONCANAVALIN A-LIKE LECTIN FAMILY PROTEIN"/>
    <property type="match status" value="1"/>
</dbReference>
<dbReference type="Proteomes" id="UP000447434">
    <property type="component" value="Chromosome 6"/>
</dbReference>
<dbReference type="PROSITE" id="PS00307">
    <property type="entry name" value="LECTIN_LEGUME_BETA"/>
    <property type="match status" value="1"/>
</dbReference>
<keyword evidence="4" id="KW-0106">Calcium</keyword>
<dbReference type="Pfam" id="PF00139">
    <property type="entry name" value="Lectin_legB"/>
    <property type="match status" value="1"/>
</dbReference>
<dbReference type="InterPro" id="IPR013320">
    <property type="entry name" value="ConA-like_dom_sf"/>
</dbReference>
<dbReference type="SUPFAM" id="SSF49899">
    <property type="entry name" value="Concanavalin A-like lectins/glucanases"/>
    <property type="match status" value="1"/>
</dbReference>
<evidence type="ECO:0000256" key="5">
    <source>
        <dbReference type="ARBA" id="ARBA00023211"/>
    </source>
</evidence>
<dbReference type="PROSITE" id="PS00308">
    <property type="entry name" value="LECTIN_LEGUME_ALPHA"/>
    <property type="match status" value="1"/>
</dbReference>
<dbReference type="PIRSF" id="PIRSF002690">
    <property type="entry name" value="L-type_lectin_plant"/>
    <property type="match status" value="1"/>
</dbReference>
<organism evidence="7 8">
    <name type="scientific">Lupinus albus</name>
    <name type="common">White lupine</name>
    <name type="synonym">Lupinus termis</name>
    <dbReference type="NCBI Taxonomy" id="3870"/>
    <lineage>
        <taxon>Eukaryota</taxon>
        <taxon>Viridiplantae</taxon>
        <taxon>Streptophyta</taxon>
        <taxon>Embryophyta</taxon>
        <taxon>Tracheophyta</taxon>
        <taxon>Spermatophyta</taxon>
        <taxon>Magnoliopsida</taxon>
        <taxon>eudicotyledons</taxon>
        <taxon>Gunneridae</taxon>
        <taxon>Pentapetalae</taxon>
        <taxon>rosids</taxon>
        <taxon>fabids</taxon>
        <taxon>Fabales</taxon>
        <taxon>Fabaceae</taxon>
        <taxon>Papilionoideae</taxon>
        <taxon>50 kb inversion clade</taxon>
        <taxon>genistoids sensu lato</taxon>
        <taxon>core genistoids</taxon>
        <taxon>Genisteae</taxon>
        <taxon>Lupinus</taxon>
    </lineage>
</organism>
<evidence type="ECO:0000256" key="2">
    <source>
        <dbReference type="ARBA" id="ARBA00022723"/>
    </source>
</evidence>
<evidence type="ECO:0000256" key="3">
    <source>
        <dbReference type="ARBA" id="ARBA00022734"/>
    </source>
</evidence>